<keyword evidence="1" id="KW-0778">Tellurium resistance</keyword>
<dbReference type="InterPro" id="IPR003325">
    <property type="entry name" value="TerD"/>
</dbReference>
<dbReference type="GO" id="GO:0046690">
    <property type="term" value="P:response to tellurium ion"/>
    <property type="evidence" value="ECO:0007669"/>
    <property type="project" value="UniProtKB-KW"/>
</dbReference>
<reference evidence="3 4" key="1">
    <citation type="submission" date="2019-05" db="EMBL/GenBank/DDBJ databases">
        <authorList>
            <consortium name="Pathogen Informatics"/>
        </authorList>
    </citation>
    <scope>NUCLEOTIDE SEQUENCE [LARGE SCALE GENOMIC DNA]</scope>
    <source>
        <strain evidence="3 4">NCTC12971</strain>
    </source>
</reference>
<evidence type="ECO:0000259" key="2">
    <source>
        <dbReference type="Pfam" id="PF02342"/>
    </source>
</evidence>
<protein>
    <submittedName>
        <fullName evidence="3">Stress response protein SCP2</fullName>
    </submittedName>
</protein>
<evidence type="ECO:0000313" key="4">
    <source>
        <dbReference type="Proteomes" id="UP000307968"/>
    </source>
</evidence>
<name>A0A4U9H825_SERRU</name>
<sequence length="201" mass="21613">MVSLSKNQTVSLSKQSSSLSRLQFGLGWDPVKKKGLLASLFGKNDEIDLDASCVLMDSAGNKIDTIWFGKLKSSCGSVIHGGDNLTGEGDGDDEVIKVNLSKLPAKVEYLAFTVNSFRGQTFNDVDNAFCRVVDQSDTELARYALTEQGSHTGIVIASLRRNNNSWDFTATATPAAAARLTICTMTSSPPWCANHDADSRG</sequence>
<gene>
    <name evidence="3" type="primary">yceC</name>
    <name evidence="3" type="ORF">NCTC12971_00117</name>
</gene>
<dbReference type="PANTHER" id="PTHR32097:SF17">
    <property type="entry name" value="CAMP-BINDING PROTEIN 1-RELATED"/>
    <property type="match status" value="1"/>
</dbReference>
<evidence type="ECO:0000256" key="1">
    <source>
        <dbReference type="ARBA" id="ARBA00022686"/>
    </source>
</evidence>
<dbReference type="Pfam" id="PF02342">
    <property type="entry name" value="TerD"/>
    <property type="match status" value="1"/>
</dbReference>
<dbReference type="EMBL" id="LR590463">
    <property type="protein sequence ID" value="VTP59692.1"/>
    <property type="molecule type" value="Genomic_DNA"/>
</dbReference>
<proteinExistence type="predicted"/>
<dbReference type="CDD" id="cd06974">
    <property type="entry name" value="TerD_like"/>
    <property type="match status" value="1"/>
</dbReference>
<dbReference type="Gene3D" id="2.60.60.30">
    <property type="entry name" value="sav2460 like domains"/>
    <property type="match status" value="1"/>
</dbReference>
<dbReference type="PANTHER" id="PTHR32097">
    <property type="entry name" value="CAMP-BINDING PROTEIN 1-RELATED"/>
    <property type="match status" value="1"/>
</dbReference>
<organism evidence="3 4">
    <name type="scientific">Serratia rubidaea</name>
    <name type="common">Serratia marinorubra</name>
    <dbReference type="NCBI Taxonomy" id="61652"/>
    <lineage>
        <taxon>Bacteria</taxon>
        <taxon>Pseudomonadati</taxon>
        <taxon>Pseudomonadota</taxon>
        <taxon>Gammaproteobacteria</taxon>
        <taxon>Enterobacterales</taxon>
        <taxon>Yersiniaceae</taxon>
        <taxon>Serratia</taxon>
    </lineage>
</organism>
<feature type="domain" description="TerD" evidence="2">
    <location>
        <begin position="2"/>
        <end position="173"/>
    </location>
</feature>
<dbReference type="Proteomes" id="UP000307968">
    <property type="component" value="Chromosome"/>
</dbReference>
<evidence type="ECO:0000313" key="3">
    <source>
        <dbReference type="EMBL" id="VTP59692.1"/>
    </source>
</evidence>
<dbReference type="AlphaFoldDB" id="A0A4U9H825"/>
<dbReference type="InterPro" id="IPR051324">
    <property type="entry name" value="Stress/Tellurium_Resist"/>
</dbReference>
<accession>A0A4U9H825</accession>